<dbReference type="KEGG" id="tbv:H9L17_02650"/>
<sequence length="47" mass="5415">MPLTRLLALYAQIRTTIVRTRDARDHVVYPHTACAAEVLDRVREHGE</sequence>
<dbReference type="Proteomes" id="UP000515977">
    <property type="component" value="Chromosome"/>
</dbReference>
<dbReference type="EMBL" id="CP060711">
    <property type="protein sequence ID" value="QNN47085.1"/>
    <property type="molecule type" value="Genomic_DNA"/>
</dbReference>
<evidence type="ECO:0000313" key="1">
    <source>
        <dbReference type="EMBL" id="QNN47085.1"/>
    </source>
</evidence>
<keyword evidence="2" id="KW-1185">Reference proteome</keyword>
<reference evidence="1 2" key="1">
    <citation type="submission" date="2020-08" db="EMBL/GenBank/DDBJ databases">
        <title>Genome sequence of Thermomonas brevis KACC 16975T.</title>
        <authorList>
            <person name="Hyun D.-W."/>
            <person name="Bae J.-W."/>
        </authorList>
    </citation>
    <scope>NUCLEOTIDE SEQUENCE [LARGE SCALE GENOMIC DNA]</scope>
    <source>
        <strain evidence="1 2">KACC 16975</strain>
    </source>
</reference>
<dbReference type="RefSeq" id="WP_187570833.1">
    <property type="nucleotide sequence ID" value="NZ_CP060711.1"/>
</dbReference>
<organism evidence="1 2">
    <name type="scientific">Thermomonas brevis</name>
    <dbReference type="NCBI Taxonomy" id="215691"/>
    <lineage>
        <taxon>Bacteria</taxon>
        <taxon>Pseudomonadati</taxon>
        <taxon>Pseudomonadota</taxon>
        <taxon>Gammaproteobacteria</taxon>
        <taxon>Lysobacterales</taxon>
        <taxon>Lysobacteraceae</taxon>
        <taxon>Thermomonas</taxon>
    </lineage>
</organism>
<gene>
    <name evidence="1" type="ORF">H9L17_02650</name>
</gene>
<protein>
    <submittedName>
        <fullName evidence="1">Uncharacterized protein</fullName>
    </submittedName>
</protein>
<name>A0A7G9QUR0_9GAMM</name>
<dbReference type="AlphaFoldDB" id="A0A7G9QUR0"/>
<evidence type="ECO:0000313" key="2">
    <source>
        <dbReference type="Proteomes" id="UP000515977"/>
    </source>
</evidence>
<proteinExistence type="predicted"/>
<accession>A0A7G9QUR0</accession>